<dbReference type="PANTHER" id="PTHR33798">
    <property type="entry name" value="FLAVOPROTEIN OXYGENASE"/>
    <property type="match status" value="1"/>
</dbReference>
<comment type="cofactor">
    <cofactor evidence="1">
        <name>FMN</name>
        <dbReference type="ChEBI" id="CHEBI:58210"/>
    </cofactor>
</comment>
<evidence type="ECO:0000256" key="3">
    <source>
        <dbReference type="ARBA" id="ARBA00022643"/>
    </source>
</evidence>
<comment type="caution">
    <text evidence="6">The sequence shown here is derived from an EMBL/GenBank/DDBJ whole genome shotgun (WGS) entry which is preliminary data.</text>
</comment>
<evidence type="ECO:0000256" key="2">
    <source>
        <dbReference type="ARBA" id="ARBA00022630"/>
    </source>
</evidence>
<feature type="domain" description="Flavin reductase like" evidence="5">
    <location>
        <begin position="19"/>
        <end position="168"/>
    </location>
</feature>
<proteinExistence type="inferred from homology"/>
<reference evidence="6 7" key="1">
    <citation type="submission" date="2023-10" db="EMBL/GenBank/DDBJ databases">
        <title>Psychrosphaera aquimaarina strain SW33 isolated from seawater.</title>
        <authorList>
            <person name="Bayburt H."/>
            <person name="Kim J.M."/>
            <person name="Choi B.J."/>
            <person name="Jeon C.O."/>
        </authorList>
    </citation>
    <scope>NUCLEOTIDE SEQUENCE [LARGE SCALE GENOMIC DNA]</scope>
    <source>
        <strain evidence="6 7">KCTC 52743</strain>
    </source>
</reference>
<gene>
    <name evidence="6" type="ORF">RT723_17305</name>
</gene>
<accession>A0ABU3R4V5</accession>
<keyword evidence="6" id="KW-0560">Oxidoreductase</keyword>
<protein>
    <submittedName>
        <fullName evidence="6">Flavin reductase family protein</fullName>
        <ecNumber evidence="6">1.5.1.-</ecNumber>
    </submittedName>
</protein>
<keyword evidence="3" id="KW-0288">FMN</keyword>
<dbReference type="Pfam" id="PF01613">
    <property type="entry name" value="Flavin_Reduct"/>
    <property type="match status" value="1"/>
</dbReference>
<evidence type="ECO:0000313" key="7">
    <source>
        <dbReference type="Proteomes" id="UP001257914"/>
    </source>
</evidence>
<dbReference type="InterPro" id="IPR002563">
    <property type="entry name" value="Flavin_Rdtase-like_dom"/>
</dbReference>
<dbReference type="EC" id="1.5.1.-" evidence="6"/>
<keyword evidence="7" id="KW-1185">Reference proteome</keyword>
<dbReference type="Gene3D" id="2.30.110.10">
    <property type="entry name" value="Electron Transport, Fmn-binding Protein, Chain A"/>
    <property type="match status" value="1"/>
</dbReference>
<dbReference type="RefSeq" id="WP_315948390.1">
    <property type="nucleotide sequence ID" value="NZ_JAWCUA010000010.1"/>
</dbReference>
<evidence type="ECO:0000256" key="4">
    <source>
        <dbReference type="ARBA" id="ARBA00038054"/>
    </source>
</evidence>
<organism evidence="6 7">
    <name type="scientific">Psychrosphaera aquimarina</name>
    <dbReference type="NCBI Taxonomy" id="2044854"/>
    <lineage>
        <taxon>Bacteria</taxon>
        <taxon>Pseudomonadati</taxon>
        <taxon>Pseudomonadota</taxon>
        <taxon>Gammaproteobacteria</taxon>
        <taxon>Alteromonadales</taxon>
        <taxon>Pseudoalteromonadaceae</taxon>
        <taxon>Psychrosphaera</taxon>
    </lineage>
</organism>
<dbReference type="SUPFAM" id="SSF50475">
    <property type="entry name" value="FMN-binding split barrel"/>
    <property type="match status" value="1"/>
</dbReference>
<dbReference type="EMBL" id="JAWCUA010000010">
    <property type="protein sequence ID" value="MDU0114716.1"/>
    <property type="molecule type" value="Genomic_DNA"/>
</dbReference>
<dbReference type="InterPro" id="IPR012349">
    <property type="entry name" value="Split_barrel_FMN-bd"/>
</dbReference>
<evidence type="ECO:0000313" key="6">
    <source>
        <dbReference type="EMBL" id="MDU0114716.1"/>
    </source>
</evidence>
<dbReference type="PANTHER" id="PTHR33798:SF5">
    <property type="entry name" value="FLAVIN REDUCTASE LIKE DOMAIN-CONTAINING PROTEIN"/>
    <property type="match status" value="1"/>
</dbReference>
<dbReference type="SMART" id="SM00903">
    <property type="entry name" value="Flavin_Reduct"/>
    <property type="match status" value="1"/>
</dbReference>
<dbReference type="Proteomes" id="UP001257914">
    <property type="component" value="Unassembled WGS sequence"/>
</dbReference>
<keyword evidence="2" id="KW-0285">Flavoprotein</keyword>
<comment type="similarity">
    <text evidence="4">Belongs to the flavoredoxin family.</text>
</comment>
<evidence type="ECO:0000256" key="1">
    <source>
        <dbReference type="ARBA" id="ARBA00001917"/>
    </source>
</evidence>
<dbReference type="GO" id="GO:0016491">
    <property type="term" value="F:oxidoreductase activity"/>
    <property type="evidence" value="ECO:0007669"/>
    <property type="project" value="UniProtKB-KW"/>
</dbReference>
<sequence>MLVNLEQLSANNVYHLMTQTIIPRPIAWVLTDSGDQNYNLAPFSYFTAVSSAPPLLMFSVGKKPDGSAKDTTVNVKQNKKLVIHIANSDQSKAVTASAATLEHGESELLSTGLETVEFEGFSLPRLKDCHIAFACTLFETQELGETPQTLIFAKIEHIYINDEVINIDDKGRVKVLANKVNPLSRLGGSEYGSLGDIISNIRPK</sequence>
<evidence type="ECO:0000259" key="5">
    <source>
        <dbReference type="SMART" id="SM00903"/>
    </source>
</evidence>
<name>A0ABU3R4V5_9GAMM</name>